<evidence type="ECO:0000313" key="2">
    <source>
        <dbReference type="Proteomes" id="UP000275078"/>
    </source>
</evidence>
<proteinExistence type="predicted"/>
<sequence>MLRRLFSCASLDCAIHSACLVHSLLTSFLATSSVRLIGPLLEKLRITLSIEQVCEIYSWPCVFPPECILRSQTHSSTHPRTIGSFLSKFPFVQTARGVWRKISTALSS</sequence>
<reference evidence="1 2" key="1">
    <citation type="journal article" date="2018" name="Nat. Ecol. Evol.">
        <title>Pezizomycetes genomes reveal the molecular basis of ectomycorrhizal truffle lifestyle.</title>
        <authorList>
            <person name="Murat C."/>
            <person name="Payen T."/>
            <person name="Noel B."/>
            <person name="Kuo A."/>
            <person name="Morin E."/>
            <person name="Chen J."/>
            <person name="Kohler A."/>
            <person name="Krizsan K."/>
            <person name="Balestrini R."/>
            <person name="Da Silva C."/>
            <person name="Montanini B."/>
            <person name="Hainaut M."/>
            <person name="Levati E."/>
            <person name="Barry K.W."/>
            <person name="Belfiori B."/>
            <person name="Cichocki N."/>
            <person name="Clum A."/>
            <person name="Dockter R.B."/>
            <person name="Fauchery L."/>
            <person name="Guy J."/>
            <person name="Iotti M."/>
            <person name="Le Tacon F."/>
            <person name="Lindquist E.A."/>
            <person name="Lipzen A."/>
            <person name="Malagnac F."/>
            <person name="Mello A."/>
            <person name="Molinier V."/>
            <person name="Miyauchi S."/>
            <person name="Poulain J."/>
            <person name="Riccioni C."/>
            <person name="Rubini A."/>
            <person name="Sitrit Y."/>
            <person name="Splivallo R."/>
            <person name="Traeger S."/>
            <person name="Wang M."/>
            <person name="Zifcakova L."/>
            <person name="Wipf D."/>
            <person name="Zambonelli A."/>
            <person name="Paolocci F."/>
            <person name="Nowrousian M."/>
            <person name="Ottonello S."/>
            <person name="Baldrian P."/>
            <person name="Spatafora J.W."/>
            <person name="Henrissat B."/>
            <person name="Nagy L.G."/>
            <person name="Aury J.M."/>
            <person name="Wincker P."/>
            <person name="Grigoriev I.V."/>
            <person name="Bonfante P."/>
            <person name="Martin F.M."/>
        </authorList>
    </citation>
    <scope>NUCLEOTIDE SEQUENCE [LARGE SCALE GENOMIC DNA]</scope>
    <source>
        <strain evidence="1 2">RN42</strain>
    </source>
</reference>
<dbReference type="AlphaFoldDB" id="A0A3N4I4L4"/>
<accession>A0A3N4I4L4</accession>
<name>A0A3N4I4L4_ASCIM</name>
<evidence type="ECO:0000313" key="1">
    <source>
        <dbReference type="EMBL" id="RPA79101.1"/>
    </source>
</evidence>
<dbReference type="EMBL" id="ML119703">
    <property type="protein sequence ID" value="RPA79101.1"/>
    <property type="molecule type" value="Genomic_DNA"/>
</dbReference>
<dbReference type="Proteomes" id="UP000275078">
    <property type="component" value="Unassembled WGS sequence"/>
</dbReference>
<protein>
    <submittedName>
        <fullName evidence="1">Uncharacterized protein</fullName>
    </submittedName>
</protein>
<gene>
    <name evidence="1" type="ORF">BJ508DRAFT_145883</name>
</gene>
<keyword evidence="2" id="KW-1185">Reference proteome</keyword>
<organism evidence="1 2">
    <name type="scientific">Ascobolus immersus RN42</name>
    <dbReference type="NCBI Taxonomy" id="1160509"/>
    <lineage>
        <taxon>Eukaryota</taxon>
        <taxon>Fungi</taxon>
        <taxon>Dikarya</taxon>
        <taxon>Ascomycota</taxon>
        <taxon>Pezizomycotina</taxon>
        <taxon>Pezizomycetes</taxon>
        <taxon>Pezizales</taxon>
        <taxon>Ascobolaceae</taxon>
        <taxon>Ascobolus</taxon>
    </lineage>
</organism>